<gene>
    <name evidence="2" type="ORF">VP01_2892g1</name>
</gene>
<dbReference type="Proteomes" id="UP000037035">
    <property type="component" value="Unassembled WGS sequence"/>
</dbReference>
<evidence type="ECO:0000313" key="2">
    <source>
        <dbReference type="EMBL" id="KNZ54643.1"/>
    </source>
</evidence>
<proteinExistence type="predicted"/>
<dbReference type="AlphaFoldDB" id="A0A0L6V1H7"/>
<sequence length="331" mass="37578">MYDFARLISCGILFLCINTKPGEVSVHSPLISSTVARRNRGCSTYEGAEPIVTNWSDYMRVHKMCKAESQDRPRPRSTSQHPLGNDLSRHQAIHIGTNSANSCSNVRPSDIYIESGRSRVAGVHLNRAKTRFIHVRNPPGGYFDIFSQVGDMCRNEVTCLESNVISVLQDLVPKKKHCLLMSFKRFWLTSDIQLSWGFRGRGGELLLCYKLVTAWQSAHSASLIGVVRMKQETLCIEKINLRMSKQADFFLGQVVNGGINSFQHCKKNLLNCLQWKCSMLRPRCHPNSTFLHLKMFWHSHLTTGASWEFLHEGVKGGKGEEGAKFEKRQRH</sequence>
<reference evidence="2 3" key="1">
    <citation type="submission" date="2015-08" db="EMBL/GenBank/DDBJ databases">
        <title>Next Generation Sequencing and Analysis of the Genome of Puccinia sorghi L Schw, the Causal Agent of Maize Common Rust.</title>
        <authorList>
            <person name="Rochi L."/>
            <person name="Burguener G."/>
            <person name="Darino M."/>
            <person name="Turjanski A."/>
            <person name="Kreff E."/>
            <person name="Dieguez M.J."/>
            <person name="Sacco F."/>
        </authorList>
    </citation>
    <scope>NUCLEOTIDE SEQUENCE [LARGE SCALE GENOMIC DNA]</scope>
    <source>
        <strain evidence="2 3">RO10H11247</strain>
    </source>
</reference>
<dbReference type="EMBL" id="LAVV01007826">
    <property type="protein sequence ID" value="KNZ54643.1"/>
    <property type="molecule type" value="Genomic_DNA"/>
</dbReference>
<comment type="caution">
    <text evidence="2">The sequence shown here is derived from an EMBL/GenBank/DDBJ whole genome shotgun (WGS) entry which is preliminary data.</text>
</comment>
<organism evidence="2 3">
    <name type="scientific">Puccinia sorghi</name>
    <dbReference type="NCBI Taxonomy" id="27349"/>
    <lineage>
        <taxon>Eukaryota</taxon>
        <taxon>Fungi</taxon>
        <taxon>Dikarya</taxon>
        <taxon>Basidiomycota</taxon>
        <taxon>Pucciniomycotina</taxon>
        <taxon>Pucciniomycetes</taxon>
        <taxon>Pucciniales</taxon>
        <taxon>Pucciniaceae</taxon>
        <taxon>Puccinia</taxon>
    </lineage>
</organism>
<evidence type="ECO:0000313" key="3">
    <source>
        <dbReference type="Proteomes" id="UP000037035"/>
    </source>
</evidence>
<feature type="region of interest" description="Disordered" evidence="1">
    <location>
        <begin position="66"/>
        <end position="85"/>
    </location>
</feature>
<protein>
    <submittedName>
        <fullName evidence="2">Putative signal peptide protein</fullName>
    </submittedName>
</protein>
<accession>A0A0L6V1H7</accession>
<evidence type="ECO:0000256" key="1">
    <source>
        <dbReference type="SAM" id="MobiDB-lite"/>
    </source>
</evidence>
<dbReference type="VEuPathDB" id="FungiDB:VP01_2892g1"/>
<keyword evidence="3" id="KW-1185">Reference proteome</keyword>
<name>A0A0L6V1H7_9BASI</name>